<dbReference type="AlphaFoldDB" id="A0A6J6K9K9"/>
<dbReference type="CDD" id="cd05242">
    <property type="entry name" value="SDR_a8"/>
    <property type="match status" value="1"/>
</dbReference>
<feature type="domain" description="DUF1731" evidence="2">
    <location>
        <begin position="246"/>
        <end position="291"/>
    </location>
</feature>
<organism evidence="4">
    <name type="scientific">freshwater metagenome</name>
    <dbReference type="NCBI Taxonomy" id="449393"/>
    <lineage>
        <taxon>unclassified sequences</taxon>
        <taxon>metagenomes</taxon>
        <taxon>ecological metagenomes</taxon>
    </lineage>
</organism>
<proteinExistence type="predicted"/>
<reference evidence="4" key="1">
    <citation type="submission" date="2020-05" db="EMBL/GenBank/DDBJ databases">
        <authorList>
            <person name="Chiriac C."/>
            <person name="Salcher M."/>
            <person name="Ghai R."/>
            <person name="Kavagutti S V."/>
        </authorList>
    </citation>
    <scope>NUCLEOTIDE SEQUENCE</scope>
</reference>
<name>A0A6J6K9K9_9ZZZZ</name>
<accession>A0A6J6K9K9</accession>
<dbReference type="InterPro" id="IPR001509">
    <property type="entry name" value="Epimerase_deHydtase"/>
</dbReference>
<dbReference type="InterPro" id="IPR036291">
    <property type="entry name" value="NAD(P)-bd_dom_sf"/>
</dbReference>
<feature type="domain" description="NAD-dependent epimerase/dehydratase" evidence="1">
    <location>
        <begin position="3"/>
        <end position="212"/>
    </location>
</feature>
<evidence type="ECO:0000259" key="2">
    <source>
        <dbReference type="Pfam" id="PF08338"/>
    </source>
</evidence>
<evidence type="ECO:0000313" key="3">
    <source>
        <dbReference type="EMBL" id="CAB4643063.1"/>
    </source>
</evidence>
<dbReference type="Pfam" id="PF01370">
    <property type="entry name" value="Epimerase"/>
    <property type="match status" value="1"/>
</dbReference>
<dbReference type="PANTHER" id="PTHR11092:SF0">
    <property type="entry name" value="EPIMERASE FAMILY PROTEIN SDR39U1"/>
    <property type="match status" value="1"/>
</dbReference>
<dbReference type="Gene3D" id="3.40.50.720">
    <property type="entry name" value="NAD(P)-binding Rossmann-like Domain"/>
    <property type="match status" value="1"/>
</dbReference>
<dbReference type="InterPro" id="IPR013549">
    <property type="entry name" value="DUF1731"/>
</dbReference>
<dbReference type="NCBIfam" id="TIGR01777">
    <property type="entry name" value="yfcH"/>
    <property type="match status" value="1"/>
</dbReference>
<dbReference type="EMBL" id="CAEZWI010000014">
    <property type="protein sequence ID" value="CAB4646072.1"/>
    <property type="molecule type" value="Genomic_DNA"/>
</dbReference>
<dbReference type="PANTHER" id="PTHR11092">
    <property type="entry name" value="SUGAR NUCLEOTIDE EPIMERASE RELATED"/>
    <property type="match status" value="1"/>
</dbReference>
<dbReference type="EMBL" id="CAEZWD010000013">
    <property type="protein sequence ID" value="CAB4643063.1"/>
    <property type="molecule type" value="Genomic_DNA"/>
</dbReference>
<dbReference type="InterPro" id="IPR010099">
    <property type="entry name" value="SDR39U1"/>
</dbReference>
<evidence type="ECO:0000313" key="4">
    <source>
        <dbReference type="EMBL" id="CAB4646072.1"/>
    </source>
</evidence>
<protein>
    <submittedName>
        <fullName evidence="4">Unannotated protein</fullName>
    </submittedName>
</protein>
<sequence length="295" mass="31209">MRIVIGGSSGLIGTELVDSLRKDGHEVLRLVRRKPTASSEIYWNPAAGELDFAELSGCNVIINLAGAGVGDSRWTDKYKAMILSSRVDSTSLLAKAAAEVKPEVFIAGSAIGWYGDTADRQVDETNPAGSGFLADVVVAWEKAAEPATAAGVRVVNIRTGLVAAKNGGAWSRLLPIFKLGAGGKLGSGKQYWSFISMRDEIAAIKFLIANPKISGPVNLTAPEPATNAEVTKAMSKVFNRPALLPVPAFALKSILGEFSQEVLGSARVIPRVLLDAGFVFQDPNIESAMRTLATK</sequence>
<gene>
    <name evidence="3" type="ORF">UFOPK2171_00218</name>
    <name evidence="4" type="ORF">UFOPK2237_00226</name>
</gene>
<evidence type="ECO:0000259" key="1">
    <source>
        <dbReference type="Pfam" id="PF01370"/>
    </source>
</evidence>
<dbReference type="Pfam" id="PF08338">
    <property type="entry name" value="DUF1731"/>
    <property type="match status" value="1"/>
</dbReference>
<dbReference type="SUPFAM" id="SSF51735">
    <property type="entry name" value="NAD(P)-binding Rossmann-fold domains"/>
    <property type="match status" value="1"/>
</dbReference>